<name>A0A127PM54_9BURK</name>
<organism evidence="1 2">
    <name type="scientific">Collimonas arenae</name>
    <dbReference type="NCBI Taxonomy" id="279058"/>
    <lineage>
        <taxon>Bacteria</taxon>
        <taxon>Pseudomonadati</taxon>
        <taxon>Pseudomonadota</taxon>
        <taxon>Betaproteobacteria</taxon>
        <taxon>Burkholderiales</taxon>
        <taxon>Oxalobacteraceae</taxon>
        <taxon>Collimonas</taxon>
    </lineage>
</organism>
<dbReference type="Proteomes" id="UP000071778">
    <property type="component" value="Chromosome"/>
</dbReference>
<dbReference type="PATRIC" id="fig|279058.17.peg.992"/>
<protein>
    <submittedName>
        <fullName evidence="1">Uncharacterized protein</fullName>
    </submittedName>
</protein>
<dbReference type="AlphaFoldDB" id="A0A127PM54"/>
<evidence type="ECO:0000313" key="1">
    <source>
        <dbReference type="EMBL" id="AMP08720.1"/>
    </source>
</evidence>
<proteinExistence type="predicted"/>
<dbReference type="EMBL" id="CP013235">
    <property type="protein sequence ID" value="AMP08720.1"/>
    <property type="molecule type" value="Genomic_DNA"/>
</dbReference>
<accession>A0A127PM54</accession>
<keyword evidence="2" id="KW-1185">Reference proteome</keyword>
<gene>
    <name evidence="1" type="ORF">CAter282_0920</name>
</gene>
<reference evidence="1 2" key="1">
    <citation type="submission" date="2015-11" db="EMBL/GenBank/DDBJ databases">
        <title>Exploring the genomic traits of fungus-feeding bacterial genus Collimonas.</title>
        <authorList>
            <person name="Song C."/>
            <person name="Schmidt R."/>
            <person name="de Jager V."/>
            <person name="Krzyzanowska D."/>
            <person name="Jongedijk E."/>
            <person name="Cankar K."/>
            <person name="Beekwilder J."/>
            <person name="van Veen A."/>
            <person name="de Boer W."/>
            <person name="van Veen J.A."/>
            <person name="Garbeva P."/>
        </authorList>
    </citation>
    <scope>NUCLEOTIDE SEQUENCE [LARGE SCALE GENOMIC DNA]</scope>
    <source>
        <strain evidence="1 2">Ter282</strain>
    </source>
</reference>
<evidence type="ECO:0000313" key="2">
    <source>
        <dbReference type="Proteomes" id="UP000071778"/>
    </source>
</evidence>
<sequence length="274" mass="31658">MKPMTEHEAQFRREYAAFQYTDEMRAKILDMLRLVENVMAGTRPVAALENELNARIKGEDEISYGADFLSKWGEFTLRYKPNTAYPHGIEPKSFYFQFGPYLNGVSLTQLESALGLNREPESEAVINWPNFNMHTGKTTDSTSTYQKFLRCGDFYLGITISYNADSMEEVAHPTLLKTIIIDRIPLSSERRKTRDKLFFGDLPKTGDTCQMSGIYVPVFPNEEKFAWVKQATWKNQEYGMAAGYPFQSFPWHNPKTGHTEYEPVYWQFVRKSAV</sequence>